<reference evidence="1 2" key="1">
    <citation type="journal article" date="2020" name="Genes (Basel)">
        <title>Genomic Comparison of Insect Gut Symbionts from Divergent Burkholderia Subclades.</title>
        <authorList>
            <person name="Takeshita K."/>
            <person name="Kikuchi Y."/>
        </authorList>
    </citation>
    <scope>NUCLEOTIDE SEQUENCE [LARGE SCALE GENOMIC DNA]</scope>
    <source>
        <strain evidence="1 2">PGU16</strain>
        <plasmid evidence="1 2">PPGU16_p1</plasmid>
    </source>
</reference>
<name>A0A7I8BWQ3_9BURK</name>
<protein>
    <submittedName>
        <fullName evidence="1">Uncharacterized protein</fullName>
    </submittedName>
</protein>
<keyword evidence="2" id="KW-1185">Reference proteome</keyword>
<evidence type="ECO:0000313" key="2">
    <source>
        <dbReference type="Proteomes" id="UP000510888"/>
    </source>
</evidence>
<geneLocation type="plasmid" evidence="1 2">
    <name>PPGU16_p1</name>
</geneLocation>
<dbReference type="EMBL" id="AP023176">
    <property type="protein sequence ID" value="BCF93003.1"/>
    <property type="molecule type" value="Genomic_DNA"/>
</dbReference>
<evidence type="ECO:0000313" key="1">
    <source>
        <dbReference type="EMBL" id="BCF93003.1"/>
    </source>
</evidence>
<keyword evidence="1" id="KW-0614">Plasmid</keyword>
<organism evidence="1 2">
    <name type="scientific">Paraburkholderia largidicola</name>
    <dbReference type="NCBI Taxonomy" id="3014751"/>
    <lineage>
        <taxon>Bacteria</taxon>
        <taxon>Pseudomonadati</taxon>
        <taxon>Pseudomonadota</taxon>
        <taxon>Betaproteobacteria</taxon>
        <taxon>Burkholderiales</taxon>
        <taxon>Burkholderiaceae</taxon>
        <taxon>Paraburkholderia</taxon>
    </lineage>
</organism>
<sequence length="52" mass="5604">MGMLALWNAGPWGRVSGKDIAFKHDDFPEVVGQNLRGGQPAHSCANDNCSFT</sequence>
<dbReference type="Proteomes" id="UP000510888">
    <property type="component" value="Plasmid PPGU16_p1"/>
</dbReference>
<dbReference type="AlphaFoldDB" id="A0A7I8BWQ3"/>
<gene>
    <name evidence="1" type="ORF">PPGU16_60700</name>
</gene>
<proteinExistence type="predicted"/>
<accession>A0A7I8BWQ3</accession>
<dbReference type="KEGG" id="plad:PPGU16_60700"/>